<evidence type="ECO:0000313" key="2">
    <source>
        <dbReference type="EMBL" id="OGY09495.1"/>
    </source>
</evidence>
<protein>
    <recommendedName>
        <fullName evidence="4">DDH domain-containing protein</fullName>
    </recommendedName>
</protein>
<accession>A0A1G1V2D0</accession>
<reference evidence="2 3" key="1">
    <citation type="journal article" date="2016" name="Nat. Commun.">
        <title>Thousands of microbial genomes shed light on interconnected biogeochemical processes in an aquifer system.</title>
        <authorList>
            <person name="Anantharaman K."/>
            <person name="Brown C.T."/>
            <person name="Hug L.A."/>
            <person name="Sharon I."/>
            <person name="Castelle C.J."/>
            <person name="Probst A.J."/>
            <person name="Thomas B.C."/>
            <person name="Singh A."/>
            <person name="Wilkins M.J."/>
            <person name="Karaoz U."/>
            <person name="Brodie E.L."/>
            <person name="Williams K.H."/>
            <person name="Hubbard S.S."/>
            <person name="Banfield J.F."/>
        </authorList>
    </citation>
    <scope>NUCLEOTIDE SEQUENCE [LARGE SCALE GENOMIC DNA]</scope>
</reference>
<dbReference type="AlphaFoldDB" id="A0A1G1V2D0"/>
<organism evidence="2 3">
    <name type="scientific">Candidatus Blackburnbacteria bacterium RIFCSPHIGHO2_01_FULL_43_15b</name>
    <dbReference type="NCBI Taxonomy" id="1797513"/>
    <lineage>
        <taxon>Bacteria</taxon>
        <taxon>Candidatus Blackburniibacteriota</taxon>
    </lineage>
</organism>
<dbReference type="STRING" id="1797513.A2782_04385"/>
<dbReference type="PANTHER" id="PTHR47618:SF1">
    <property type="entry name" value="BIFUNCTIONAL OLIGORIBONUCLEASE AND PAP PHOSPHATASE NRNA"/>
    <property type="match status" value="1"/>
</dbReference>
<name>A0A1G1V2D0_9BACT</name>
<dbReference type="PANTHER" id="PTHR47618">
    <property type="entry name" value="BIFUNCTIONAL OLIGORIBONUCLEASE AND PAP PHOSPHATASE NRNA"/>
    <property type="match status" value="1"/>
</dbReference>
<sequence length="277" mass="29522">MQNLDLKGFQQALSEAKSVVILMPEKPSLDTVASATALSLVLSQDNKEVTVACPSPMLVEFNRLVGVQKVTDSIENRNLTISFEDYEATNVERVSYNIENGKFMLVIAPKTGTLAPNKDQVVVGYRGVAGDLVIVVGTPSKDALGKFNQEKELFVEGSKVALVNNTPVSGFSSASELISPDASSISEATLRVIEGLNLHLNPDIATNLLAGLRAGTDSFQKAVAAETFSAASRLVSAGARLDSQGTTPNRIQSQPQAEKPPASWIEEPRILKGNTLP</sequence>
<comment type="caution">
    <text evidence="2">The sequence shown here is derived from an EMBL/GenBank/DDBJ whole genome shotgun (WGS) entry which is preliminary data.</text>
</comment>
<evidence type="ECO:0000256" key="1">
    <source>
        <dbReference type="SAM" id="MobiDB-lite"/>
    </source>
</evidence>
<evidence type="ECO:0008006" key="4">
    <source>
        <dbReference type="Google" id="ProtNLM"/>
    </source>
</evidence>
<dbReference type="InterPro" id="IPR051319">
    <property type="entry name" value="Oligoribo/pAp-PDE_c-di-AMP_PDE"/>
</dbReference>
<proteinExistence type="predicted"/>
<dbReference type="EMBL" id="MHBW01000009">
    <property type="protein sequence ID" value="OGY09495.1"/>
    <property type="molecule type" value="Genomic_DNA"/>
</dbReference>
<dbReference type="SUPFAM" id="SSF64182">
    <property type="entry name" value="DHH phosphoesterases"/>
    <property type="match status" value="1"/>
</dbReference>
<gene>
    <name evidence="2" type="ORF">A2782_04385</name>
</gene>
<feature type="region of interest" description="Disordered" evidence="1">
    <location>
        <begin position="240"/>
        <end position="277"/>
    </location>
</feature>
<dbReference type="InterPro" id="IPR038763">
    <property type="entry name" value="DHH_sf"/>
</dbReference>
<feature type="compositionally biased region" description="Polar residues" evidence="1">
    <location>
        <begin position="243"/>
        <end position="256"/>
    </location>
</feature>
<dbReference type="Proteomes" id="UP000177967">
    <property type="component" value="Unassembled WGS sequence"/>
</dbReference>
<dbReference type="Gene3D" id="3.90.1640.10">
    <property type="entry name" value="inorganic pyrophosphatase (n-terminal core)"/>
    <property type="match status" value="2"/>
</dbReference>
<evidence type="ECO:0000313" key="3">
    <source>
        <dbReference type="Proteomes" id="UP000177967"/>
    </source>
</evidence>